<evidence type="ECO:0000313" key="1">
    <source>
        <dbReference type="EMBL" id="ALF52899.1"/>
    </source>
</evidence>
<proteinExistence type="predicted"/>
<dbReference type="KEGG" id="npz:ACX27_08570"/>
<keyword evidence="2" id="KW-1185">Reference proteome</keyword>
<gene>
    <name evidence="1" type="ORF">ACX27_08570</name>
</gene>
<sequence>MNAPRPLTSSDILRIWEWGIDQSPLHRALAILSVVYPDVALTQLAALSIGGRDAHLLAIREQTFGTHLQGTAACPACQERLEFGLTVSEIRTATTLPHFTAPEPIQLAIADYTLLCRLPTTQDLLALSQDGNLAHNQQQLVEHFVLEANHDGVIIAPSALPANIISDLIQQLAVADPQAEIILNLTCLACHYQWSQLFDIATFLWTEIAVQAQRLLQEVHLLASVYGWREADILALSSHRRNAYLEMIRL</sequence>
<protein>
    <recommendedName>
        <fullName evidence="3">Phage baseplate protein</fullName>
    </recommendedName>
</protein>
<dbReference type="Pfam" id="PF12322">
    <property type="entry name" value="T4_baseplate"/>
    <property type="match status" value="1"/>
</dbReference>
<evidence type="ECO:0008006" key="3">
    <source>
        <dbReference type="Google" id="ProtNLM"/>
    </source>
</evidence>
<reference evidence="1 2" key="2">
    <citation type="journal article" date="2016" name="Genome Announc.">
        <title>Draft Genome Sequence of the N2-Fixing Cyanobacterium Nostoc piscinale CENA21, Isolated from the Brazilian Amazon Floodplain.</title>
        <authorList>
            <person name="Leao T."/>
            <person name="Guimaraes P.I."/>
            <person name="de Melo A.G."/>
            <person name="Ramos R.T."/>
            <person name="Leao P.N."/>
            <person name="Silva A."/>
            <person name="Fiore M.F."/>
            <person name="Schneider M.P."/>
        </authorList>
    </citation>
    <scope>NUCLEOTIDE SEQUENCE [LARGE SCALE GENOMIC DNA]</scope>
    <source>
        <strain evidence="1 2">CENA21</strain>
    </source>
</reference>
<dbReference type="OrthoDB" id="283948at2"/>
<organism evidence="1 2">
    <name type="scientific">Nostoc piscinale CENA21</name>
    <dbReference type="NCBI Taxonomy" id="224013"/>
    <lineage>
        <taxon>Bacteria</taxon>
        <taxon>Bacillati</taxon>
        <taxon>Cyanobacteriota</taxon>
        <taxon>Cyanophyceae</taxon>
        <taxon>Nostocales</taxon>
        <taxon>Nostocaceae</taxon>
        <taxon>Nostoc</taxon>
    </lineage>
</organism>
<dbReference type="STRING" id="224013.ACX27_08570"/>
<accession>A0A0M4TJI2</accession>
<dbReference type="RefSeq" id="WP_062290957.1">
    <property type="nucleotide sequence ID" value="NZ_CP012036.1"/>
</dbReference>
<dbReference type="PATRIC" id="fig|224013.5.peg.2072"/>
<evidence type="ECO:0000313" key="2">
    <source>
        <dbReference type="Proteomes" id="UP000062645"/>
    </source>
</evidence>
<dbReference type="InterPro" id="IPR024364">
    <property type="entry name" value="Baseplate_phage_T4-like"/>
</dbReference>
<name>A0A0M4TJI2_9NOSO</name>
<dbReference type="Proteomes" id="UP000062645">
    <property type="component" value="Chromosome"/>
</dbReference>
<dbReference type="AlphaFoldDB" id="A0A0M4TJI2"/>
<dbReference type="EMBL" id="CP012036">
    <property type="protein sequence ID" value="ALF52899.1"/>
    <property type="molecule type" value="Genomic_DNA"/>
</dbReference>
<reference evidence="2" key="1">
    <citation type="submission" date="2015-07" db="EMBL/GenBank/DDBJ databases">
        <title>Genome Of Nitrogen-Fixing Cyanobacterium Nostoc piscinale CENA21 From Solimoes/Amazon River Floodplain Sediments And Comparative Genomics To Uncover Biosynthetic Natural Products Potential.</title>
        <authorList>
            <person name="Leao T.F."/>
            <person name="Leao P.N."/>
            <person name="Guimaraes P.I."/>
            <person name="de Melo A.G.C."/>
            <person name="Ramos R.T.J."/>
            <person name="Silva A."/>
            <person name="Fiore M.F."/>
            <person name="Schneider M.P.C."/>
        </authorList>
    </citation>
    <scope>NUCLEOTIDE SEQUENCE [LARGE SCALE GENOMIC DNA]</scope>
    <source>
        <strain evidence="2">CENA21</strain>
    </source>
</reference>